<feature type="repeat" description="WD" evidence="4">
    <location>
        <begin position="50"/>
        <end position="82"/>
    </location>
</feature>
<keyword evidence="2 4" id="KW-0853">WD repeat</keyword>
<dbReference type="GO" id="GO:0005634">
    <property type="term" value="C:nucleus"/>
    <property type="evidence" value="ECO:0007669"/>
    <property type="project" value="TreeGrafter"/>
</dbReference>
<dbReference type="OrthoDB" id="308449at2759"/>
<dbReference type="GO" id="GO:0010992">
    <property type="term" value="P:ubiquitin recycling"/>
    <property type="evidence" value="ECO:0007669"/>
    <property type="project" value="TreeGrafter"/>
</dbReference>
<sequence length="330" mass="37065">MQFSVDSIFLGLVILNRFIILPSEPIIASGLRNGEIKILNSDSFSHLYAYREHLATVLCIEYLPDKYLASGDANGTIIIWNLLNQTKHTKLIHNGSVRSLILINDTTFATAASNSIKLWSIESFNNTLTIENAHSSNIIGLKYFFNNLFSISSDGILKSWENFVLKFQIYTQCIVSSFDIDSNGNIACGCKNGYIKIYSTDSNSLYLQDSFYFQYSFFICLERFLFKHDDLSSLRFLVDGFLVSGGMDGSLNIWNYKKRSILSYYCGHAAIVTTLEYIGNNIFISGAIGGSIKIWNMSNRTLIKAYSAGSGVSFLKLIDRKLLSSLNKNL</sequence>
<evidence type="ECO:0000256" key="3">
    <source>
        <dbReference type="ARBA" id="ARBA00022737"/>
    </source>
</evidence>
<dbReference type="PANTHER" id="PTHR19849:SF0">
    <property type="entry name" value="PHOSPHOLIPASE A-2-ACTIVATING PROTEIN"/>
    <property type="match status" value="1"/>
</dbReference>
<dbReference type="SMART" id="SM00320">
    <property type="entry name" value="WD40"/>
    <property type="match status" value="6"/>
</dbReference>
<dbReference type="PROSITE" id="PS00678">
    <property type="entry name" value="WD_REPEATS_1"/>
    <property type="match status" value="1"/>
</dbReference>
<dbReference type="SUPFAM" id="SSF50978">
    <property type="entry name" value="WD40 repeat-like"/>
    <property type="match status" value="1"/>
</dbReference>
<dbReference type="GO" id="GO:0005737">
    <property type="term" value="C:cytoplasm"/>
    <property type="evidence" value="ECO:0007669"/>
    <property type="project" value="TreeGrafter"/>
</dbReference>
<dbReference type="InterPro" id="IPR019775">
    <property type="entry name" value="WD40_repeat_CS"/>
</dbReference>
<dbReference type="Gene3D" id="2.130.10.10">
    <property type="entry name" value="YVTN repeat-like/Quinoprotein amine dehydrogenase"/>
    <property type="match status" value="2"/>
</dbReference>
<comment type="caution">
    <text evidence="5">The sequence shown here is derived from an EMBL/GenBank/DDBJ whole genome shotgun (WGS) entry which is preliminary data.</text>
</comment>
<dbReference type="GO" id="GO:0043130">
    <property type="term" value="F:ubiquitin binding"/>
    <property type="evidence" value="ECO:0007669"/>
    <property type="project" value="TreeGrafter"/>
</dbReference>
<evidence type="ECO:0000313" key="5">
    <source>
        <dbReference type="EMBL" id="CAF0962748.1"/>
    </source>
</evidence>
<reference evidence="5" key="1">
    <citation type="submission" date="2021-02" db="EMBL/GenBank/DDBJ databases">
        <authorList>
            <person name="Nowell W R."/>
        </authorList>
    </citation>
    <scope>NUCLEOTIDE SEQUENCE</scope>
    <source>
        <strain evidence="5">Ploen Becks lab</strain>
    </source>
</reference>
<keyword evidence="1" id="KW-0963">Cytoplasm</keyword>
<dbReference type="GO" id="GO:0043161">
    <property type="term" value="P:proteasome-mediated ubiquitin-dependent protein catabolic process"/>
    <property type="evidence" value="ECO:0007669"/>
    <property type="project" value="TreeGrafter"/>
</dbReference>
<dbReference type="EMBL" id="CAJNOC010003010">
    <property type="protein sequence ID" value="CAF0962748.1"/>
    <property type="molecule type" value="Genomic_DNA"/>
</dbReference>
<evidence type="ECO:0000256" key="2">
    <source>
        <dbReference type="ARBA" id="ARBA00022574"/>
    </source>
</evidence>
<dbReference type="PROSITE" id="PS50082">
    <property type="entry name" value="WD_REPEATS_2"/>
    <property type="match status" value="3"/>
</dbReference>
<feature type="repeat" description="WD" evidence="4">
    <location>
        <begin position="241"/>
        <end position="264"/>
    </location>
</feature>
<proteinExistence type="predicted"/>
<dbReference type="AlphaFoldDB" id="A0A814DWK5"/>
<accession>A0A814DWK5</accession>
<dbReference type="Proteomes" id="UP000663879">
    <property type="component" value="Unassembled WGS sequence"/>
</dbReference>
<organism evidence="5 6">
    <name type="scientific">Brachionus calyciflorus</name>
    <dbReference type="NCBI Taxonomy" id="104777"/>
    <lineage>
        <taxon>Eukaryota</taxon>
        <taxon>Metazoa</taxon>
        <taxon>Spiralia</taxon>
        <taxon>Gnathifera</taxon>
        <taxon>Rotifera</taxon>
        <taxon>Eurotatoria</taxon>
        <taxon>Monogononta</taxon>
        <taxon>Pseudotrocha</taxon>
        <taxon>Ploima</taxon>
        <taxon>Brachionidae</taxon>
        <taxon>Brachionus</taxon>
    </lineage>
</organism>
<dbReference type="Pfam" id="PF00400">
    <property type="entry name" value="WD40"/>
    <property type="match status" value="3"/>
</dbReference>
<gene>
    <name evidence="5" type="ORF">OXX778_LOCUS14536</name>
</gene>
<dbReference type="InterPro" id="IPR001680">
    <property type="entry name" value="WD40_rpt"/>
</dbReference>
<dbReference type="InterPro" id="IPR036322">
    <property type="entry name" value="WD40_repeat_dom_sf"/>
</dbReference>
<evidence type="ECO:0000256" key="4">
    <source>
        <dbReference type="PROSITE-ProRule" id="PRU00221"/>
    </source>
</evidence>
<dbReference type="InterPro" id="IPR015943">
    <property type="entry name" value="WD40/YVTN_repeat-like_dom_sf"/>
</dbReference>
<keyword evidence="6" id="KW-1185">Reference proteome</keyword>
<feature type="repeat" description="WD" evidence="4">
    <location>
        <begin position="265"/>
        <end position="305"/>
    </location>
</feature>
<evidence type="ECO:0000313" key="6">
    <source>
        <dbReference type="Proteomes" id="UP000663879"/>
    </source>
</evidence>
<name>A0A814DWK5_9BILA</name>
<evidence type="ECO:0000256" key="1">
    <source>
        <dbReference type="ARBA" id="ARBA00022490"/>
    </source>
</evidence>
<protein>
    <submittedName>
        <fullName evidence="5">Uncharacterized protein</fullName>
    </submittedName>
</protein>
<keyword evidence="3" id="KW-0677">Repeat</keyword>
<dbReference type="PANTHER" id="PTHR19849">
    <property type="entry name" value="PHOSPHOLIPASE A-2-ACTIVATING PROTEIN"/>
    <property type="match status" value="1"/>
</dbReference>
<dbReference type="PROSITE" id="PS50294">
    <property type="entry name" value="WD_REPEATS_REGION"/>
    <property type="match status" value="1"/>
</dbReference>